<evidence type="ECO:0000313" key="2">
    <source>
        <dbReference type="Proteomes" id="UP000237105"/>
    </source>
</evidence>
<reference evidence="2" key="1">
    <citation type="submission" date="2016-06" db="EMBL/GenBank/DDBJ databases">
        <title>Parallel loss of symbiosis genes in relatives of nitrogen-fixing non-legume Parasponia.</title>
        <authorList>
            <person name="Van Velzen R."/>
            <person name="Holmer R."/>
            <person name="Bu F."/>
            <person name="Rutten L."/>
            <person name="Van Zeijl A."/>
            <person name="Liu W."/>
            <person name="Santuari L."/>
            <person name="Cao Q."/>
            <person name="Sharma T."/>
            <person name="Shen D."/>
            <person name="Roswanjaya Y."/>
            <person name="Wardhani T."/>
            <person name="Kalhor M.S."/>
            <person name="Jansen J."/>
            <person name="Van den Hoogen J."/>
            <person name="Gungor B."/>
            <person name="Hartog M."/>
            <person name="Hontelez J."/>
            <person name="Verver J."/>
            <person name="Yang W.-C."/>
            <person name="Schijlen E."/>
            <person name="Repin R."/>
            <person name="Schilthuizen M."/>
            <person name="Schranz E."/>
            <person name="Heidstra R."/>
            <person name="Miyata K."/>
            <person name="Fedorova E."/>
            <person name="Kohlen W."/>
            <person name="Bisseling T."/>
            <person name="Smit S."/>
            <person name="Geurts R."/>
        </authorList>
    </citation>
    <scope>NUCLEOTIDE SEQUENCE [LARGE SCALE GENOMIC DNA]</scope>
    <source>
        <strain evidence="2">cv. WU1-14</strain>
    </source>
</reference>
<proteinExistence type="predicted"/>
<accession>A0A2P5CN89</accession>
<dbReference type="Proteomes" id="UP000237105">
    <property type="component" value="Unassembled WGS sequence"/>
</dbReference>
<dbReference type="AlphaFoldDB" id="A0A2P5CN89"/>
<keyword evidence="2" id="KW-1185">Reference proteome</keyword>
<organism evidence="1 2">
    <name type="scientific">Parasponia andersonii</name>
    <name type="common">Sponia andersonii</name>
    <dbReference type="NCBI Taxonomy" id="3476"/>
    <lineage>
        <taxon>Eukaryota</taxon>
        <taxon>Viridiplantae</taxon>
        <taxon>Streptophyta</taxon>
        <taxon>Embryophyta</taxon>
        <taxon>Tracheophyta</taxon>
        <taxon>Spermatophyta</taxon>
        <taxon>Magnoliopsida</taxon>
        <taxon>eudicotyledons</taxon>
        <taxon>Gunneridae</taxon>
        <taxon>Pentapetalae</taxon>
        <taxon>rosids</taxon>
        <taxon>fabids</taxon>
        <taxon>Rosales</taxon>
        <taxon>Cannabaceae</taxon>
        <taxon>Parasponia</taxon>
    </lineage>
</organism>
<name>A0A2P5CN89_PARAD</name>
<sequence length="126" mass="14560">MFLRTIGRFYVIILHLRILRKLLLKILRTVRSSYMLLVKETGELMSPIDSFEERHFKNNSWRNEYTKKKHAEMVASREEALTQAQAQAQEIADPVDPALSAESVVGPTTIDEYAIMTQSLGTCSWW</sequence>
<comment type="caution">
    <text evidence="1">The sequence shown here is derived from an EMBL/GenBank/DDBJ whole genome shotgun (WGS) entry which is preliminary data.</text>
</comment>
<protein>
    <submittedName>
        <fullName evidence="1">Uncharacterized protein</fullName>
    </submittedName>
</protein>
<evidence type="ECO:0000313" key="1">
    <source>
        <dbReference type="EMBL" id="PON62517.1"/>
    </source>
</evidence>
<dbReference type="EMBL" id="JXTB01000112">
    <property type="protein sequence ID" value="PON62517.1"/>
    <property type="molecule type" value="Genomic_DNA"/>
</dbReference>
<gene>
    <name evidence="1" type="ORF">PanWU01x14_138380</name>
</gene>